<accession>A0ABR2I8F8</accession>
<feature type="region of interest" description="Disordered" evidence="1">
    <location>
        <begin position="322"/>
        <end position="361"/>
    </location>
</feature>
<evidence type="ECO:0000256" key="1">
    <source>
        <dbReference type="SAM" id="MobiDB-lite"/>
    </source>
</evidence>
<evidence type="ECO:0000259" key="2">
    <source>
        <dbReference type="Pfam" id="PF20150"/>
    </source>
</evidence>
<proteinExistence type="predicted"/>
<name>A0ABR2I8F8_9PEZI</name>
<evidence type="ECO:0000313" key="3">
    <source>
        <dbReference type="EMBL" id="KAK8859277.1"/>
    </source>
</evidence>
<sequence length="361" mass="40897">MFKLFGKLPKELRLEVWDTFLEQESSHRMVLVNTTPVYNFEPRKQLVSPLLTINKESRYCALRYYTYKVDVLAYPGPRVVFPGPRATRCSSDIMHDEQYIKDCFEDCSLVDDCGLDTSVIIGSLYLNLQSDIMVMNYARSCTHLRECPAAVAAATGSLYVGTQVYYAPTTGGDIEKFKSLLSAGWEIDESLSFSTVSRTCICWCHSTLLWDDIHLYLSKVERYLLVDNTIGPNEGWKFLYDFQDDLYKLDNNTMWEKDNIREFAWALRSMESDDKANLALRIMVDINALGSSTMPVTRGLLNGHEANFLVLNDEQTAEVDEATEECGCGPVVRRYSSEEEDSGGEEDSDGDEHGQVEVVAV</sequence>
<feature type="domain" description="2EXR" evidence="2">
    <location>
        <begin position="2"/>
        <end position="70"/>
    </location>
</feature>
<evidence type="ECO:0000313" key="4">
    <source>
        <dbReference type="Proteomes" id="UP001390339"/>
    </source>
</evidence>
<keyword evidence="4" id="KW-1185">Reference proteome</keyword>
<dbReference type="Pfam" id="PF20150">
    <property type="entry name" value="2EXR"/>
    <property type="match status" value="1"/>
</dbReference>
<dbReference type="EMBL" id="JAPCWZ010000006">
    <property type="protein sequence ID" value="KAK8859277.1"/>
    <property type="molecule type" value="Genomic_DNA"/>
</dbReference>
<comment type="caution">
    <text evidence="3">The sequence shown here is derived from an EMBL/GenBank/DDBJ whole genome shotgun (WGS) entry which is preliminary data.</text>
</comment>
<reference evidence="3 4" key="1">
    <citation type="journal article" date="2024" name="IMA Fungus">
        <title>Apiospora arundinis, a panoply of carbohydrate-active enzymes and secondary metabolites.</title>
        <authorList>
            <person name="Sorensen T."/>
            <person name="Petersen C."/>
            <person name="Muurmann A.T."/>
            <person name="Christiansen J.V."/>
            <person name="Brundto M.L."/>
            <person name="Overgaard C.K."/>
            <person name="Boysen A.T."/>
            <person name="Wollenberg R.D."/>
            <person name="Larsen T.O."/>
            <person name="Sorensen J.L."/>
            <person name="Nielsen K.L."/>
            <person name="Sondergaard T.E."/>
        </authorList>
    </citation>
    <scope>NUCLEOTIDE SEQUENCE [LARGE SCALE GENOMIC DNA]</scope>
    <source>
        <strain evidence="3 4">AAU 773</strain>
    </source>
</reference>
<organism evidence="3 4">
    <name type="scientific">Apiospora arundinis</name>
    <dbReference type="NCBI Taxonomy" id="335852"/>
    <lineage>
        <taxon>Eukaryota</taxon>
        <taxon>Fungi</taxon>
        <taxon>Dikarya</taxon>
        <taxon>Ascomycota</taxon>
        <taxon>Pezizomycotina</taxon>
        <taxon>Sordariomycetes</taxon>
        <taxon>Xylariomycetidae</taxon>
        <taxon>Amphisphaeriales</taxon>
        <taxon>Apiosporaceae</taxon>
        <taxon>Apiospora</taxon>
    </lineage>
</organism>
<feature type="compositionally biased region" description="Acidic residues" evidence="1">
    <location>
        <begin position="338"/>
        <end position="350"/>
    </location>
</feature>
<dbReference type="Proteomes" id="UP001390339">
    <property type="component" value="Unassembled WGS sequence"/>
</dbReference>
<dbReference type="InterPro" id="IPR045518">
    <property type="entry name" value="2EXR"/>
</dbReference>
<protein>
    <recommendedName>
        <fullName evidence="2">2EXR domain-containing protein</fullName>
    </recommendedName>
</protein>
<gene>
    <name evidence="3" type="ORF">PGQ11_010011</name>
</gene>